<dbReference type="AlphaFoldDB" id="A0A7X2MW05"/>
<proteinExistence type="predicted"/>
<evidence type="ECO:0000313" key="1">
    <source>
        <dbReference type="EMBL" id="MSR90126.1"/>
    </source>
</evidence>
<keyword evidence="2" id="KW-1185">Reference proteome</keyword>
<name>A0A7X2MW05_9CLOT</name>
<gene>
    <name evidence="1" type="ORF">FYJ33_01530</name>
</gene>
<accession>A0A7X2MW05</accession>
<comment type="caution">
    <text evidence="1">The sequence shown here is derived from an EMBL/GenBank/DDBJ whole genome shotgun (WGS) entry which is preliminary data.</text>
</comment>
<dbReference type="InterPro" id="IPR003772">
    <property type="entry name" value="YceD"/>
</dbReference>
<dbReference type="EMBL" id="VULX01000001">
    <property type="protein sequence ID" value="MSR90126.1"/>
    <property type="molecule type" value="Genomic_DNA"/>
</dbReference>
<reference evidence="1 2" key="1">
    <citation type="submission" date="2019-08" db="EMBL/GenBank/DDBJ databases">
        <title>In-depth cultivation of the pig gut microbiome towards novel bacterial diversity and tailored functional studies.</title>
        <authorList>
            <person name="Wylensek D."/>
            <person name="Hitch T.C.A."/>
            <person name="Clavel T."/>
        </authorList>
    </citation>
    <scope>NUCLEOTIDE SEQUENCE [LARGE SCALE GENOMIC DNA]</scope>
    <source>
        <strain evidence="1 2">WCA-383-APC-5B</strain>
    </source>
</reference>
<organism evidence="1 2">
    <name type="scientific">Inconstantimicrobium porci</name>
    <dbReference type="NCBI Taxonomy" id="2652291"/>
    <lineage>
        <taxon>Bacteria</taxon>
        <taxon>Bacillati</taxon>
        <taxon>Bacillota</taxon>
        <taxon>Clostridia</taxon>
        <taxon>Eubacteriales</taxon>
        <taxon>Clostridiaceae</taxon>
        <taxon>Inconstantimicrobium</taxon>
    </lineage>
</organism>
<dbReference type="Proteomes" id="UP000460287">
    <property type="component" value="Unassembled WGS sequence"/>
</dbReference>
<dbReference type="PANTHER" id="PTHR34374">
    <property type="entry name" value="LARGE RIBOSOMAL RNA SUBUNIT ACCUMULATION PROTEIN YCED HOMOLOG 1, CHLOROPLASTIC"/>
    <property type="match status" value="1"/>
</dbReference>
<sequence length="175" mass="19851">MLNNIKHKFMILDFTDIINKTKHEKHIEFLIENLEDVVFDGDNIIFEGPVKVNGTASIVDDIISLNVNVKANLKLTCSRCLETYMHLVDIDMHEKFTNNRSIEDEEIIPLDGGKIDITEIVVDSILSALPIKKLCSENCKGLCQHCGTNLNRSTCDCNKDDIDIRMLKLKDLFGN</sequence>
<dbReference type="RefSeq" id="WP_154529999.1">
    <property type="nucleotide sequence ID" value="NZ_VULX01000001.1"/>
</dbReference>
<evidence type="ECO:0000313" key="2">
    <source>
        <dbReference type="Proteomes" id="UP000460287"/>
    </source>
</evidence>
<dbReference type="PANTHER" id="PTHR34374:SF1">
    <property type="entry name" value="LARGE RIBOSOMAL RNA SUBUNIT ACCUMULATION PROTEIN YCED HOMOLOG 1, CHLOROPLASTIC"/>
    <property type="match status" value="1"/>
</dbReference>
<protein>
    <submittedName>
        <fullName evidence="1">DUF177 domain-containing protein</fullName>
    </submittedName>
</protein>
<dbReference type="Pfam" id="PF02620">
    <property type="entry name" value="YceD"/>
    <property type="match status" value="1"/>
</dbReference>